<dbReference type="AlphaFoldDB" id="A0A2K9N7Q0"/>
<evidence type="ECO:0000256" key="5">
    <source>
        <dbReference type="ARBA" id="ARBA00022989"/>
    </source>
</evidence>
<dbReference type="Gene3D" id="3.40.30.10">
    <property type="entry name" value="Glutaredoxin"/>
    <property type="match status" value="1"/>
</dbReference>
<proteinExistence type="predicted"/>
<keyword evidence="4" id="KW-0201">Cytochrome c-type biogenesis</keyword>
<dbReference type="Pfam" id="PF13899">
    <property type="entry name" value="Thioredoxin_7"/>
    <property type="match status" value="1"/>
</dbReference>
<name>A0A2K9N7Q0_9PROT</name>
<dbReference type="InterPro" id="IPR003834">
    <property type="entry name" value="Cyt_c_assmbl_TM_dom"/>
</dbReference>
<evidence type="ECO:0000256" key="4">
    <source>
        <dbReference type="ARBA" id="ARBA00022748"/>
    </source>
</evidence>
<protein>
    <submittedName>
        <fullName evidence="7">Thiol:disulfide interchange protein</fullName>
    </submittedName>
</protein>
<dbReference type="InterPro" id="IPR036249">
    <property type="entry name" value="Thioredoxin-like_sf"/>
</dbReference>
<dbReference type="Proteomes" id="UP000234752">
    <property type="component" value="Chromosome eg_1"/>
</dbReference>
<dbReference type="PROSITE" id="PS51352">
    <property type="entry name" value="THIOREDOXIN_2"/>
    <property type="match status" value="1"/>
</dbReference>
<keyword evidence="5" id="KW-1133">Transmembrane helix</keyword>
<evidence type="ECO:0000313" key="8">
    <source>
        <dbReference type="Proteomes" id="UP000234752"/>
    </source>
</evidence>
<dbReference type="OrthoDB" id="9811036at2"/>
<dbReference type="Pfam" id="PF11412">
    <property type="entry name" value="DsbD_N"/>
    <property type="match status" value="1"/>
</dbReference>
<keyword evidence="3" id="KW-0812">Transmembrane</keyword>
<dbReference type="InterPro" id="IPR035671">
    <property type="entry name" value="DsbD_gamma"/>
</dbReference>
<keyword evidence="8" id="KW-1185">Reference proteome</keyword>
<dbReference type="InterPro" id="IPR028250">
    <property type="entry name" value="DsbDN"/>
</dbReference>
<dbReference type="PANTHER" id="PTHR32234:SF3">
    <property type="entry name" value="SUPPRESSION OF COPPER SENSITIVITY PROTEIN"/>
    <property type="match status" value="1"/>
</dbReference>
<comment type="subcellular location">
    <subcellularLocation>
        <location evidence="1">Cell membrane</location>
        <topology evidence="1">Multi-pass membrane protein</topology>
    </subcellularLocation>
</comment>
<dbReference type="GO" id="GO:0045454">
    <property type="term" value="P:cell redox homeostasis"/>
    <property type="evidence" value="ECO:0007669"/>
    <property type="project" value="TreeGrafter"/>
</dbReference>
<accession>A0A2K9N7Q0</accession>
<dbReference type="GO" id="GO:0015035">
    <property type="term" value="F:protein-disulfide reductase activity"/>
    <property type="evidence" value="ECO:0007669"/>
    <property type="project" value="TreeGrafter"/>
</dbReference>
<reference evidence="7 8" key="1">
    <citation type="submission" date="2017-12" db="EMBL/GenBank/DDBJ databases">
        <title>Genomes of bacteria within cyanobacterial aggregates.</title>
        <authorList>
            <person name="Cai H."/>
        </authorList>
    </citation>
    <scope>NUCLEOTIDE SEQUENCE [LARGE SCALE GENOMIC DNA]</scope>
    <source>
        <strain evidence="7 8">TH16</strain>
    </source>
</reference>
<keyword evidence="2" id="KW-1003">Cell membrane</keyword>
<evidence type="ECO:0000313" key="7">
    <source>
        <dbReference type="EMBL" id="AUN29171.1"/>
    </source>
</evidence>
<dbReference type="EMBL" id="CP025611">
    <property type="protein sequence ID" value="AUN29171.1"/>
    <property type="molecule type" value="Genomic_DNA"/>
</dbReference>
<dbReference type="GO" id="GO:0017004">
    <property type="term" value="P:cytochrome complex assembly"/>
    <property type="evidence" value="ECO:0007669"/>
    <property type="project" value="UniProtKB-KW"/>
</dbReference>
<organism evidence="7 8">
    <name type="scientific">Niveispirillum cyanobacteriorum</name>
    <dbReference type="NCBI Taxonomy" id="1612173"/>
    <lineage>
        <taxon>Bacteria</taxon>
        <taxon>Pseudomonadati</taxon>
        <taxon>Pseudomonadota</taxon>
        <taxon>Alphaproteobacteria</taxon>
        <taxon>Rhodospirillales</taxon>
        <taxon>Azospirillaceae</taxon>
        <taxon>Niveispirillum</taxon>
    </lineage>
</organism>
<dbReference type="KEGG" id="ncb:C0V82_02095"/>
<keyword evidence="6" id="KW-0472">Membrane</keyword>
<evidence type="ECO:0000256" key="6">
    <source>
        <dbReference type="ARBA" id="ARBA00023136"/>
    </source>
</evidence>
<evidence type="ECO:0000256" key="3">
    <source>
        <dbReference type="ARBA" id="ARBA00022692"/>
    </source>
</evidence>
<evidence type="ECO:0000256" key="1">
    <source>
        <dbReference type="ARBA" id="ARBA00004651"/>
    </source>
</evidence>
<dbReference type="Pfam" id="PF02683">
    <property type="entry name" value="DsbD_TM"/>
    <property type="match status" value="1"/>
</dbReference>
<evidence type="ECO:0000256" key="2">
    <source>
        <dbReference type="ARBA" id="ARBA00022475"/>
    </source>
</evidence>
<sequence length="698" mass="72212">MKKFGLSTLCALLLAGAVQAAPIRSNLVATDNVETFITLETQGMAPGQTVWAALTQNIRPHWHTYWINPGDSGIPTEIKWTLPEGWKADAITWPAPQRFPIGPLVNFGYADQVHLLVPLTVPANATPGQAVKLDAKVDWLVCEDICIPESADLSIAVPVVAGTAAVEPEAAPLFTKARASLPVPSPYTATLAPGDKAHRLTLAAPGLDKGKISEVFFFPHDYKVASSNAAQELRLGADGLTLSLVPGGALPAGPVTGVLSFTEELDGQSVRHAFAVEAAVGAAAPASTGEQTSWATALLLALLGGAVLNLMPCVFPVLSMKALALLQHGPAHARRHGLAYTAGVLACFAIVAGALIALRAGGAAIGWGFQLQDPLVVAILAYVMLLLGLSLSGVFTLGGSVMGVGQGLAGRDGLAGSFFTGVLATVVATPCTAPFMGTALGFAITQPWPVALSVFLALGLGMALPFLALSFSPALLKRLPRPGLWMERVKQALAFPLYASAAWLVWVLSIQAGPAALATVLAGMVAIAFAAWVYGQTRLSGGPGRAFGSLLAVLALGGAVAGASTARTVPVPEQVAGAKPASSDYQPWTAEKLAELTGQGKPVFVNFTAAWCVTCLVNERTSLSTDAVKAAMKAKGVAYLKGDWTNRDATIARVLESHGRSGVPLYLVYLPGKAEPVILPQILTEGIVLDALSSLPNA</sequence>
<dbReference type="GO" id="GO:0005886">
    <property type="term" value="C:plasma membrane"/>
    <property type="evidence" value="ECO:0007669"/>
    <property type="project" value="UniProtKB-SubCell"/>
</dbReference>
<gene>
    <name evidence="7" type="ORF">C0V82_02095</name>
</gene>
<dbReference type="SUPFAM" id="SSF52833">
    <property type="entry name" value="Thioredoxin-like"/>
    <property type="match status" value="1"/>
</dbReference>
<dbReference type="RefSeq" id="WP_102110918.1">
    <property type="nucleotide sequence ID" value="NZ_BMGN01000004.1"/>
</dbReference>
<dbReference type="CDD" id="cd02953">
    <property type="entry name" value="DsbDgamma"/>
    <property type="match status" value="1"/>
</dbReference>
<dbReference type="InterPro" id="IPR013766">
    <property type="entry name" value="Thioredoxin_domain"/>
</dbReference>
<dbReference type="PANTHER" id="PTHR32234">
    <property type="entry name" value="THIOL:DISULFIDE INTERCHANGE PROTEIN DSBD"/>
    <property type="match status" value="1"/>
</dbReference>